<dbReference type="KEGG" id="pfj:MYCFIDRAFT_179292"/>
<dbReference type="GeneID" id="19334095"/>
<evidence type="ECO:0000313" key="1">
    <source>
        <dbReference type="EMBL" id="EME77808.1"/>
    </source>
</evidence>
<evidence type="ECO:0000313" key="2">
    <source>
        <dbReference type="Proteomes" id="UP000016932"/>
    </source>
</evidence>
<dbReference type="RefSeq" id="XP_007931578.1">
    <property type="nucleotide sequence ID" value="XM_007933387.1"/>
</dbReference>
<keyword evidence="2" id="KW-1185">Reference proteome</keyword>
<accession>M3AKZ3</accession>
<dbReference type="AlphaFoldDB" id="M3AKZ3"/>
<gene>
    <name evidence="1" type="ORF">MYCFIDRAFT_179292</name>
</gene>
<protein>
    <submittedName>
        <fullName evidence="1">Uncharacterized protein</fullName>
    </submittedName>
</protein>
<dbReference type="Proteomes" id="UP000016932">
    <property type="component" value="Unassembled WGS sequence"/>
</dbReference>
<dbReference type="HOGENOM" id="CLU_2813484_0_0_1"/>
<dbReference type="EMBL" id="KB446564">
    <property type="protein sequence ID" value="EME77808.1"/>
    <property type="molecule type" value="Genomic_DNA"/>
</dbReference>
<proteinExistence type="predicted"/>
<name>M3AKZ3_PSEFD</name>
<dbReference type="VEuPathDB" id="FungiDB:MYCFIDRAFT_179292"/>
<sequence>MNPSTSILHVRKSGIVSSHESLGTWRLAVLKDSRESRRERRAWAKSLGILFLLAWKLKFERIVDGLF</sequence>
<organism evidence="1 2">
    <name type="scientific">Pseudocercospora fijiensis (strain CIRAD86)</name>
    <name type="common">Black leaf streak disease fungus</name>
    <name type="synonym">Mycosphaerella fijiensis</name>
    <dbReference type="NCBI Taxonomy" id="383855"/>
    <lineage>
        <taxon>Eukaryota</taxon>
        <taxon>Fungi</taxon>
        <taxon>Dikarya</taxon>
        <taxon>Ascomycota</taxon>
        <taxon>Pezizomycotina</taxon>
        <taxon>Dothideomycetes</taxon>
        <taxon>Dothideomycetidae</taxon>
        <taxon>Mycosphaerellales</taxon>
        <taxon>Mycosphaerellaceae</taxon>
        <taxon>Pseudocercospora</taxon>
    </lineage>
</organism>
<reference evidence="1 2" key="1">
    <citation type="journal article" date="2012" name="PLoS Pathog.">
        <title>Diverse lifestyles and strategies of plant pathogenesis encoded in the genomes of eighteen Dothideomycetes fungi.</title>
        <authorList>
            <person name="Ohm R.A."/>
            <person name="Feau N."/>
            <person name="Henrissat B."/>
            <person name="Schoch C.L."/>
            <person name="Horwitz B.A."/>
            <person name="Barry K.W."/>
            <person name="Condon B.J."/>
            <person name="Copeland A.C."/>
            <person name="Dhillon B."/>
            <person name="Glaser F."/>
            <person name="Hesse C.N."/>
            <person name="Kosti I."/>
            <person name="LaButti K."/>
            <person name="Lindquist E.A."/>
            <person name="Lucas S."/>
            <person name="Salamov A.A."/>
            <person name="Bradshaw R.E."/>
            <person name="Ciuffetti L."/>
            <person name="Hamelin R.C."/>
            <person name="Kema G.H.J."/>
            <person name="Lawrence C."/>
            <person name="Scott J.A."/>
            <person name="Spatafora J.W."/>
            <person name="Turgeon B.G."/>
            <person name="de Wit P.J.G.M."/>
            <person name="Zhong S."/>
            <person name="Goodwin S.B."/>
            <person name="Grigoriev I.V."/>
        </authorList>
    </citation>
    <scope>NUCLEOTIDE SEQUENCE [LARGE SCALE GENOMIC DNA]</scope>
    <source>
        <strain evidence="1 2">CIRAD86</strain>
    </source>
</reference>